<dbReference type="Proteomes" id="UP000075430">
    <property type="component" value="Unassembled WGS sequence"/>
</dbReference>
<keyword evidence="2" id="KW-1185">Reference proteome</keyword>
<comment type="caution">
    <text evidence="1">The sequence shown here is derived from an EMBL/GenBank/DDBJ whole genome shotgun (WGS) entry which is preliminary data.</text>
</comment>
<protein>
    <recommendedName>
        <fullName evidence="3">Immunity protein WapI</fullName>
    </recommendedName>
</protein>
<organism evidence="1 2">
    <name type="scientific">Bacillus nakamurai</name>
    <dbReference type="NCBI Taxonomy" id="1793963"/>
    <lineage>
        <taxon>Bacteria</taxon>
        <taxon>Bacillati</taxon>
        <taxon>Bacillota</taxon>
        <taxon>Bacilli</taxon>
        <taxon>Bacillales</taxon>
        <taxon>Bacillaceae</taxon>
        <taxon>Bacillus</taxon>
    </lineage>
</organism>
<name>A0A150F2U5_9BACI</name>
<dbReference type="AlphaFoldDB" id="A0A150F2U5"/>
<dbReference type="RefSeq" id="WP_061523298.1">
    <property type="nucleotide sequence ID" value="NZ_JARLZY010000012.1"/>
</dbReference>
<evidence type="ECO:0008006" key="3">
    <source>
        <dbReference type="Google" id="ProtNLM"/>
    </source>
</evidence>
<gene>
    <name evidence="1" type="ORF">AXI58_05145</name>
</gene>
<evidence type="ECO:0000313" key="1">
    <source>
        <dbReference type="EMBL" id="KXZ13069.1"/>
    </source>
</evidence>
<dbReference type="OrthoDB" id="6636929at2"/>
<reference evidence="2" key="1">
    <citation type="submission" date="2016-02" db="EMBL/GenBank/DDBJ databases">
        <authorList>
            <person name="Dunlap C."/>
        </authorList>
    </citation>
    <scope>NUCLEOTIDE SEQUENCE [LARGE SCALE GENOMIC DNA]</scope>
    <source>
        <strain evidence="2">NRRL B-41092</strain>
    </source>
</reference>
<dbReference type="STRING" id="1793963.AXI58_05145"/>
<sequence length="300" mass="35067">MSELAFTRINTSISNGDQMILAMNAAEFIVLAQEKTQKDQYINHIFLFQNSDGQLLNRYQIETSKDIMYVQKSGASFLFLINREYEDGVVHEEPNIYMWHPIRGFYHSFYGGRYIRSMTIDSSNNLWLGYDEAGIFSCLDDDISLKGVNPFTFKNGTWKLCFDSFSTAPHLVDHFYDAFADKDAIYLHYCALGEDYIQKIGLHGETLGFHKVNFDFSAQFRRDSFYYFLIQDQSSYLIEKAMKSHDMEHGEEYTLTDKSTRKHLRFTQVAVYQDKVAGIDERNRLYLLNDPNARMRERNG</sequence>
<evidence type="ECO:0000313" key="2">
    <source>
        <dbReference type="Proteomes" id="UP000075430"/>
    </source>
</evidence>
<dbReference type="EMBL" id="LSBA01000039">
    <property type="protein sequence ID" value="KXZ13069.1"/>
    <property type="molecule type" value="Genomic_DNA"/>
</dbReference>
<proteinExistence type="predicted"/>
<accession>A0A150F2U5</accession>